<proteinExistence type="predicted"/>
<protein>
    <submittedName>
        <fullName evidence="3">Uncharacterized protein</fullName>
    </submittedName>
</protein>
<evidence type="ECO:0000256" key="2">
    <source>
        <dbReference type="SAM" id="Phobius"/>
    </source>
</evidence>
<accession>A0A2N9I9Q2</accession>
<sequence length="223" mass="24896">MGKVGGTFQRNPERPKSLKPSDLLPPSSGLRDRPSPPCEGDRDQRWSDPGRVARFRFVFLFFSFYYVISPFSLLSTTRSEGPESPPPPLPSPTFRSTSHPSDLAVYGGDLLETLGDLSLHRHLSLRSARFCHSNGSRDPLRRLMLGGHRIWRSLPARPSLDPNFGVDFLKLFLKSPSTPESHGLSCHDKIDSTMVYLAGITAPDLLLLQTLIVVVALELFRKM</sequence>
<reference evidence="3" key="1">
    <citation type="submission" date="2018-02" db="EMBL/GenBank/DDBJ databases">
        <authorList>
            <person name="Cohen D.B."/>
            <person name="Kent A.D."/>
        </authorList>
    </citation>
    <scope>NUCLEOTIDE SEQUENCE</scope>
</reference>
<keyword evidence="2" id="KW-0472">Membrane</keyword>
<dbReference type="AlphaFoldDB" id="A0A2N9I9Q2"/>
<keyword evidence="2" id="KW-0812">Transmembrane</keyword>
<name>A0A2N9I9Q2_FAGSY</name>
<feature type="region of interest" description="Disordered" evidence="1">
    <location>
        <begin position="76"/>
        <end position="100"/>
    </location>
</feature>
<feature type="region of interest" description="Disordered" evidence="1">
    <location>
        <begin position="1"/>
        <end position="45"/>
    </location>
</feature>
<feature type="compositionally biased region" description="Low complexity" evidence="1">
    <location>
        <begin position="18"/>
        <end position="29"/>
    </location>
</feature>
<feature type="transmembrane region" description="Helical" evidence="2">
    <location>
        <begin position="194"/>
        <end position="220"/>
    </location>
</feature>
<feature type="compositionally biased region" description="Basic and acidic residues" evidence="1">
    <location>
        <begin position="30"/>
        <end position="45"/>
    </location>
</feature>
<gene>
    <name evidence="3" type="ORF">FSB_LOCUS49020</name>
</gene>
<evidence type="ECO:0000256" key="1">
    <source>
        <dbReference type="SAM" id="MobiDB-lite"/>
    </source>
</evidence>
<dbReference type="EMBL" id="OIVN01005154">
    <property type="protein sequence ID" value="SPD21138.1"/>
    <property type="molecule type" value="Genomic_DNA"/>
</dbReference>
<organism evidence="3">
    <name type="scientific">Fagus sylvatica</name>
    <name type="common">Beechnut</name>
    <dbReference type="NCBI Taxonomy" id="28930"/>
    <lineage>
        <taxon>Eukaryota</taxon>
        <taxon>Viridiplantae</taxon>
        <taxon>Streptophyta</taxon>
        <taxon>Embryophyta</taxon>
        <taxon>Tracheophyta</taxon>
        <taxon>Spermatophyta</taxon>
        <taxon>Magnoliopsida</taxon>
        <taxon>eudicotyledons</taxon>
        <taxon>Gunneridae</taxon>
        <taxon>Pentapetalae</taxon>
        <taxon>rosids</taxon>
        <taxon>fabids</taxon>
        <taxon>Fagales</taxon>
        <taxon>Fagaceae</taxon>
        <taxon>Fagus</taxon>
    </lineage>
</organism>
<keyword evidence="2" id="KW-1133">Transmembrane helix</keyword>
<evidence type="ECO:0000313" key="3">
    <source>
        <dbReference type="EMBL" id="SPD21138.1"/>
    </source>
</evidence>
<feature type="transmembrane region" description="Helical" evidence="2">
    <location>
        <begin position="55"/>
        <end position="74"/>
    </location>
</feature>